<reference evidence="1" key="1">
    <citation type="submission" date="2014-09" db="EMBL/GenBank/DDBJ databases">
        <authorList>
            <person name="Magalhaes I.L.F."/>
            <person name="Oliveira U."/>
            <person name="Santos F.R."/>
            <person name="Vidigal T.H.D.A."/>
            <person name="Brescovit A.D."/>
            <person name="Santos A.J."/>
        </authorList>
    </citation>
    <scope>NUCLEOTIDE SEQUENCE</scope>
    <source>
        <tissue evidence="1">Shoot tissue taken approximately 20 cm above the soil surface</tissue>
    </source>
</reference>
<accession>A0A0A9AT58</accession>
<evidence type="ECO:0000313" key="1">
    <source>
        <dbReference type="EMBL" id="JAD53043.1"/>
    </source>
</evidence>
<sequence>MDNELESIVVCCWMEIMEGLILCKKNI</sequence>
<proteinExistence type="predicted"/>
<name>A0A0A9AT58_ARUDO</name>
<dbReference type="EMBL" id="GBRH01244852">
    <property type="protein sequence ID" value="JAD53043.1"/>
    <property type="molecule type" value="Transcribed_RNA"/>
</dbReference>
<dbReference type="AlphaFoldDB" id="A0A0A9AT58"/>
<reference evidence="1" key="2">
    <citation type="journal article" date="2015" name="Data Brief">
        <title>Shoot transcriptome of the giant reed, Arundo donax.</title>
        <authorList>
            <person name="Barrero R.A."/>
            <person name="Guerrero F.D."/>
            <person name="Moolhuijzen P."/>
            <person name="Goolsby J.A."/>
            <person name="Tidwell J."/>
            <person name="Bellgard S.E."/>
            <person name="Bellgard M.I."/>
        </authorList>
    </citation>
    <scope>NUCLEOTIDE SEQUENCE</scope>
    <source>
        <tissue evidence="1">Shoot tissue taken approximately 20 cm above the soil surface</tissue>
    </source>
</reference>
<organism evidence="1">
    <name type="scientific">Arundo donax</name>
    <name type="common">Giant reed</name>
    <name type="synonym">Donax arundinaceus</name>
    <dbReference type="NCBI Taxonomy" id="35708"/>
    <lineage>
        <taxon>Eukaryota</taxon>
        <taxon>Viridiplantae</taxon>
        <taxon>Streptophyta</taxon>
        <taxon>Embryophyta</taxon>
        <taxon>Tracheophyta</taxon>
        <taxon>Spermatophyta</taxon>
        <taxon>Magnoliopsida</taxon>
        <taxon>Liliopsida</taxon>
        <taxon>Poales</taxon>
        <taxon>Poaceae</taxon>
        <taxon>PACMAD clade</taxon>
        <taxon>Arundinoideae</taxon>
        <taxon>Arundineae</taxon>
        <taxon>Arundo</taxon>
    </lineage>
</organism>
<protein>
    <submittedName>
        <fullName evidence="1">Uncharacterized protein</fullName>
    </submittedName>
</protein>